<name>A0A120MY56_9SPHI</name>
<dbReference type="AlphaFoldDB" id="A0A120MY56"/>
<reference evidence="1 2" key="1">
    <citation type="submission" date="2015-12" db="EMBL/GenBank/DDBJ databases">
        <title>Genome sequence of Mucilaginibacter gotjawali.</title>
        <authorList>
            <person name="Lee J.S."/>
            <person name="Lee K.C."/>
            <person name="Kim K.K."/>
            <person name="Lee B.W."/>
        </authorList>
    </citation>
    <scope>NUCLEOTIDE SEQUENCE [LARGE SCALE GENOMIC DNA]</scope>
    <source>
        <strain evidence="1 2">SA3-7</strain>
    </source>
</reference>
<dbReference type="OrthoDB" id="796539at2"/>
<dbReference type="Proteomes" id="UP000218263">
    <property type="component" value="Chromosome"/>
</dbReference>
<dbReference type="KEGG" id="mgot:MgSA37_00711"/>
<proteinExistence type="predicted"/>
<evidence type="ECO:0000313" key="2">
    <source>
        <dbReference type="Proteomes" id="UP000218263"/>
    </source>
</evidence>
<evidence type="ECO:0000313" key="1">
    <source>
        <dbReference type="EMBL" id="BAU52549.1"/>
    </source>
</evidence>
<sequence length="119" mass="13107">MKTRIFATFLFLICFFYASATTENLNGKWTGLLKTDQGDEYPLLYSFKIAGTELTGTAKTPKGELPINDGKITGDKFTFNVIISNMEIDHEGKFYGDSVGVDISLGDAKSHATLKRVAQ</sequence>
<accession>A0A120MY56</accession>
<organism evidence="1 2">
    <name type="scientific">Mucilaginibacter gotjawali</name>
    <dbReference type="NCBI Taxonomy" id="1550579"/>
    <lineage>
        <taxon>Bacteria</taxon>
        <taxon>Pseudomonadati</taxon>
        <taxon>Bacteroidota</taxon>
        <taxon>Sphingobacteriia</taxon>
        <taxon>Sphingobacteriales</taxon>
        <taxon>Sphingobacteriaceae</taxon>
        <taxon>Mucilaginibacter</taxon>
    </lineage>
</organism>
<keyword evidence="2" id="KW-1185">Reference proteome</keyword>
<dbReference type="RefSeq" id="WP_096349863.1">
    <property type="nucleotide sequence ID" value="NZ_AP017313.1"/>
</dbReference>
<protein>
    <submittedName>
        <fullName evidence="1">Uncharacterized protein</fullName>
    </submittedName>
</protein>
<gene>
    <name evidence="1" type="ORF">MgSA37_00711</name>
</gene>
<dbReference type="EMBL" id="AP017313">
    <property type="protein sequence ID" value="BAU52549.1"/>
    <property type="molecule type" value="Genomic_DNA"/>
</dbReference>